<dbReference type="InterPro" id="IPR050250">
    <property type="entry name" value="Macrolide_Exporter_MacB"/>
</dbReference>
<name>A0A150XQ42_ROSEK</name>
<reference evidence="9" key="1">
    <citation type="submission" date="2016-01" db="EMBL/GenBank/DDBJ databases">
        <title>Genome sequencing of Roseivirga ehrenbergii KMM 6017.</title>
        <authorList>
            <person name="Selvaratnam C."/>
            <person name="Thevarajoo S."/>
            <person name="Goh K.M."/>
            <person name="Ee R."/>
            <person name="Chan K.-G."/>
            <person name="Chong C.S."/>
        </authorList>
    </citation>
    <scope>NUCLEOTIDE SEQUENCE [LARGE SCALE GENOMIC DNA]</scope>
    <source>
        <strain evidence="9">KMM 6017</strain>
    </source>
</reference>
<feature type="transmembrane region" description="Helical" evidence="6">
    <location>
        <begin position="418"/>
        <end position="440"/>
    </location>
</feature>
<evidence type="ECO:0000256" key="5">
    <source>
        <dbReference type="ARBA" id="ARBA00023136"/>
    </source>
</evidence>
<dbReference type="Proteomes" id="UP000075583">
    <property type="component" value="Unassembled WGS sequence"/>
</dbReference>
<feature type="transmembrane region" description="Helical" evidence="6">
    <location>
        <begin position="97"/>
        <end position="120"/>
    </location>
</feature>
<feature type="transmembrane region" description="Helical" evidence="6">
    <location>
        <begin position="460"/>
        <end position="486"/>
    </location>
</feature>
<evidence type="ECO:0008006" key="11">
    <source>
        <dbReference type="Google" id="ProtNLM"/>
    </source>
</evidence>
<evidence type="ECO:0000256" key="1">
    <source>
        <dbReference type="ARBA" id="ARBA00004651"/>
    </source>
</evidence>
<dbReference type="PANTHER" id="PTHR30572">
    <property type="entry name" value="MEMBRANE COMPONENT OF TRANSPORTER-RELATED"/>
    <property type="match status" value="1"/>
</dbReference>
<dbReference type="OrthoDB" id="5933722at2"/>
<comment type="caution">
    <text evidence="9">The sequence shown here is derived from an EMBL/GenBank/DDBJ whole genome shotgun (WGS) entry which is preliminary data.</text>
</comment>
<dbReference type="EMBL" id="LQZQ01000004">
    <property type="protein sequence ID" value="KYG80702.1"/>
    <property type="molecule type" value="Genomic_DNA"/>
</dbReference>
<dbReference type="Pfam" id="PF12704">
    <property type="entry name" value="MacB_PCD"/>
    <property type="match status" value="2"/>
</dbReference>
<feature type="transmembrane region" description="Helical" evidence="6">
    <location>
        <begin position="834"/>
        <end position="856"/>
    </location>
</feature>
<feature type="transmembrane region" description="Helical" evidence="6">
    <location>
        <begin position="745"/>
        <end position="775"/>
    </location>
</feature>
<dbReference type="RefSeq" id="WP_062590502.1">
    <property type="nucleotide sequence ID" value="NZ_LQZQ01000004.1"/>
</dbReference>
<feature type="domain" description="ABC3 transporter permease C-terminal" evidence="7">
    <location>
        <begin position="754"/>
        <end position="868"/>
    </location>
</feature>
<proteinExistence type="predicted"/>
<accession>A0A150XQ42</accession>
<dbReference type="GO" id="GO:0005886">
    <property type="term" value="C:plasma membrane"/>
    <property type="evidence" value="ECO:0007669"/>
    <property type="project" value="UniProtKB-SubCell"/>
</dbReference>
<feature type="transmembrane region" description="Helical" evidence="6">
    <location>
        <begin position="803"/>
        <end position="822"/>
    </location>
</feature>
<evidence type="ECO:0000256" key="6">
    <source>
        <dbReference type="SAM" id="Phobius"/>
    </source>
</evidence>
<evidence type="ECO:0000313" key="10">
    <source>
        <dbReference type="Proteomes" id="UP000075583"/>
    </source>
</evidence>
<evidence type="ECO:0000256" key="4">
    <source>
        <dbReference type="ARBA" id="ARBA00022989"/>
    </source>
</evidence>
<feature type="transmembrane region" description="Helical" evidence="6">
    <location>
        <begin position="366"/>
        <end position="387"/>
    </location>
</feature>
<organism evidence="9 10">
    <name type="scientific">Roseivirga ehrenbergii (strain DSM 102268 / JCM 13514 / KCTC 12282 / NCIMB 14502 / KMM 6017)</name>
    <dbReference type="NCBI Taxonomy" id="279360"/>
    <lineage>
        <taxon>Bacteria</taxon>
        <taxon>Pseudomonadati</taxon>
        <taxon>Bacteroidota</taxon>
        <taxon>Cytophagia</taxon>
        <taxon>Cytophagales</taxon>
        <taxon>Roseivirgaceae</taxon>
        <taxon>Roseivirga</taxon>
    </lineage>
</organism>
<keyword evidence="3 6" id="KW-0812">Transmembrane</keyword>
<keyword evidence="2" id="KW-1003">Cell membrane</keyword>
<dbReference type="PANTHER" id="PTHR30572:SF18">
    <property type="entry name" value="ABC-TYPE MACROLIDE FAMILY EXPORT SYSTEM PERMEASE COMPONENT 2"/>
    <property type="match status" value="1"/>
</dbReference>
<dbReference type="NCBIfam" id="NF038404">
    <property type="entry name" value="perm_prefix_2"/>
    <property type="match status" value="1"/>
</dbReference>
<comment type="subcellular location">
    <subcellularLocation>
        <location evidence="1">Cell membrane</location>
        <topology evidence="1">Multi-pass membrane protein</topology>
    </subcellularLocation>
</comment>
<evidence type="ECO:0000259" key="7">
    <source>
        <dbReference type="Pfam" id="PF02687"/>
    </source>
</evidence>
<evidence type="ECO:0000256" key="3">
    <source>
        <dbReference type="ARBA" id="ARBA00022692"/>
    </source>
</evidence>
<dbReference type="Pfam" id="PF02687">
    <property type="entry name" value="FtsX"/>
    <property type="match status" value="2"/>
</dbReference>
<dbReference type="AlphaFoldDB" id="A0A150XQ42"/>
<evidence type="ECO:0000313" key="9">
    <source>
        <dbReference type="EMBL" id="KYG80702.1"/>
    </source>
</evidence>
<keyword evidence="4 6" id="KW-1133">Transmembrane helix</keyword>
<dbReference type="STRING" id="279360.MB14_16295"/>
<feature type="domain" description="ABC3 transporter permease C-terminal" evidence="7">
    <location>
        <begin position="374"/>
        <end position="489"/>
    </location>
</feature>
<dbReference type="InterPro" id="IPR003838">
    <property type="entry name" value="ABC3_permease_C"/>
</dbReference>
<keyword evidence="10" id="KW-1185">Reference proteome</keyword>
<feature type="domain" description="MacB-like periplasmic core" evidence="8">
    <location>
        <begin position="99"/>
        <end position="324"/>
    </location>
</feature>
<feature type="domain" description="MacB-like periplasmic core" evidence="8">
    <location>
        <begin position="520"/>
        <end position="684"/>
    </location>
</feature>
<evidence type="ECO:0000256" key="2">
    <source>
        <dbReference type="ARBA" id="ARBA00022475"/>
    </source>
</evidence>
<evidence type="ECO:0000259" key="8">
    <source>
        <dbReference type="Pfam" id="PF12704"/>
    </source>
</evidence>
<keyword evidence="5 6" id="KW-0472">Membrane</keyword>
<feature type="transmembrane region" description="Helical" evidence="6">
    <location>
        <begin position="512"/>
        <end position="532"/>
    </location>
</feature>
<dbReference type="InterPro" id="IPR025857">
    <property type="entry name" value="MacB_PCD"/>
</dbReference>
<gene>
    <name evidence="9" type="ORF">MB14_16295</name>
</gene>
<dbReference type="GO" id="GO:0022857">
    <property type="term" value="F:transmembrane transporter activity"/>
    <property type="evidence" value="ECO:0007669"/>
    <property type="project" value="TreeGrafter"/>
</dbReference>
<protein>
    <recommendedName>
        <fullName evidence="11">ABC transporter permease</fullName>
    </recommendedName>
</protein>
<sequence length="875" mass="98736">MSNKSAHQPPRWADRFLEWYCRSEILEDLQGDLYEHFERNTISKGKRKARQIYCLDVLNFFRPYTIKKFKIVNNLTSFIMFKNYFKTSVRSIARNKLFSAINVIGLAVSMSIGLLMIAFISEVFSFDKFHKDGDRVYRVNNIYQEQQEDPTPFATTSIIMSDRIKESIPGVESQVLMTRGFGGDAKLDEKIIPISGLWATEGFNDVFSFEILQGNPETMLSEPNSIVLTDETAKKIFGDTDPMNQTFILGKEDLYTVTGIIKKPPFNSHFTFQALGSYITYTNQNRKGERGENWYNAWNNMWMNYVYVKLAPNTDVNDVNQRLLALGEKESEKYEHITITSELQPLYGMMAGPDLSNNIGVSIGGAVIWVLAGFTLVVLLSAGFNYTNLSIARSLKRAKEVGVRKVVGATKRQVFNQFITEATIISVIALVFAYLIFMFIKPHFLGLDPSIERSLQLEITPILFLYFFIFALAVGLLAGFVPAMFLSKLKTVQALKNAGSTKLFSKVNMRKVLIVIQFTLSMAFIISASIAYTQFKYALNFDLGFKTENVLNIELQNNDWQKIETAFASIPEVQMISKSAMIPSVGSTYLVDMKYNNDSTELFYNTIDENYIDLMDHEIIAGAHFTKKSSESEESEVILNEETLKRFNLGTPNEAIGKQVEIDENNLTIIGVVRDFHYDKLDQGIKSFGFRNRSNSFYYVNLKLNSSDLPATMAKIENAWNEVDPVHKLQAQFYDENIESAYSEYVIMGTIVGFLAVLTVSIAALGLLGMAVYTAETRMKEISIRKVLGATEGSLVSLLTRGFMWLLVISAALAIPLTYLLFEQQILNDIENRATIGVLELFTGVLIIFAIGILTIGSQVRRAAKANPAQTLRSE</sequence>
<dbReference type="InterPro" id="IPR047699">
    <property type="entry name" value="Permease_put_prefix"/>
</dbReference>